<evidence type="ECO:0000313" key="3">
    <source>
        <dbReference type="EMBL" id="SDH36730.1"/>
    </source>
</evidence>
<evidence type="ECO:0000256" key="2">
    <source>
        <dbReference type="ARBA" id="ARBA00022801"/>
    </source>
</evidence>
<proteinExistence type="inferred from homology"/>
<dbReference type="InterPro" id="IPR023198">
    <property type="entry name" value="PGP-like_dom2"/>
</dbReference>
<dbReference type="Gene3D" id="3.40.50.1000">
    <property type="entry name" value="HAD superfamily/HAD-like"/>
    <property type="match status" value="1"/>
</dbReference>
<dbReference type="PANTHER" id="PTHR43316">
    <property type="entry name" value="HYDROLASE, HALOACID DELAHOGENASE-RELATED"/>
    <property type="match status" value="1"/>
</dbReference>
<dbReference type="SFLD" id="SFLDG01129">
    <property type="entry name" value="C1.5:_HAD__Beta-PGM__Phosphata"/>
    <property type="match status" value="1"/>
</dbReference>
<reference evidence="4" key="1">
    <citation type="submission" date="2016-10" db="EMBL/GenBank/DDBJ databases">
        <authorList>
            <person name="Varghese N."/>
            <person name="Submissions S."/>
        </authorList>
    </citation>
    <scope>NUCLEOTIDE SEQUENCE [LARGE SCALE GENOMIC DNA]</scope>
    <source>
        <strain evidence="4">Gh-67</strain>
    </source>
</reference>
<dbReference type="NCBIfam" id="TIGR01428">
    <property type="entry name" value="HAD_type_II"/>
    <property type="match status" value="1"/>
</dbReference>
<dbReference type="RefSeq" id="WP_091169920.1">
    <property type="nucleotide sequence ID" value="NZ_FNCG01000009.1"/>
</dbReference>
<name>A0A1G8BVK6_9SPHI</name>
<dbReference type="InterPro" id="IPR006328">
    <property type="entry name" value="2-HAD"/>
</dbReference>
<dbReference type="CDD" id="cd02588">
    <property type="entry name" value="HAD_L2-DEX"/>
    <property type="match status" value="1"/>
</dbReference>
<dbReference type="InterPro" id="IPR036412">
    <property type="entry name" value="HAD-like_sf"/>
</dbReference>
<evidence type="ECO:0000313" key="4">
    <source>
        <dbReference type="Proteomes" id="UP000199705"/>
    </source>
</evidence>
<accession>A0A1G8BVK6</accession>
<gene>
    <name evidence="3" type="ORF">SAMN05192573_10959</name>
</gene>
<dbReference type="InterPro" id="IPR006439">
    <property type="entry name" value="HAD-SF_hydro_IA"/>
</dbReference>
<dbReference type="EMBL" id="FNCG01000009">
    <property type="protein sequence ID" value="SDH36730.1"/>
    <property type="molecule type" value="Genomic_DNA"/>
</dbReference>
<dbReference type="SFLD" id="SFLDS00003">
    <property type="entry name" value="Haloacid_Dehalogenase"/>
    <property type="match status" value="1"/>
</dbReference>
<keyword evidence="4" id="KW-1185">Reference proteome</keyword>
<dbReference type="InterPro" id="IPR023214">
    <property type="entry name" value="HAD_sf"/>
</dbReference>
<protein>
    <submittedName>
        <fullName evidence="3">2-haloacid dehalogenase</fullName>
    </submittedName>
</protein>
<dbReference type="NCBIfam" id="TIGR01493">
    <property type="entry name" value="HAD-SF-IA-v2"/>
    <property type="match status" value="1"/>
</dbReference>
<dbReference type="PANTHER" id="PTHR43316:SF3">
    <property type="entry name" value="HALOACID DEHALOGENASE, TYPE II (AFU_ORTHOLOGUE AFUA_2G07750)-RELATED"/>
    <property type="match status" value="1"/>
</dbReference>
<dbReference type="SUPFAM" id="SSF56784">
    <property type="entry name" value="HAD-like"/>
    <property type="match status" value="1"/>
</dbReference>
<keyword evidence="2" id="KW-0378">Hydrolase</keyword>
<organism evidence="3 4">
    <name type="scientific">Mucilaginibacter gossypii</name>
    <dbReference type="NCBI Taxonomy" id="551996"/>
    <lineage>
        <taxon>Bacteria</taxon>
        <taxon>Pseudomonadati</taxon>
        <taxon>Bacteroidota</taxon>
        <taxon>Sphingobacteriia</taxon>
        <taxon>Sphingobacteriales</taxon>
        <taxon>Sphingobacteriaceae</taxon>
        <taxon>Mucilaginibacter</taxon>
    </lineage>
</organism>
<dbReference type="PRINTS" id="PR00413">
    <property type="entry name" value="HADHALOGNASE"/>
</dbReference>
<dbReference type="GO" id="GO:0019120">
    <property type="term" value="F:hydrolase activity, acting on acid halide bonds, in C-halide compounds"/>
    <property type="evidence" value="ECO:0007669"/>
    <property type="project" value="InterPro"/>
</dbReference>
<sequence>MAKKQIISENEFSNVFSRRGFIATTVTGLLATQIPLKAVGSGKGSRSNSVKKAILFDGFVIFNPAPVFALAAELFGSQSTELVALWRTKQFEYSWILTAAKQYKDFWRVTEDALTFAAAKIGLAMTDENKARLMNVYLNLDIWPDVVAGLETLKKMNISLSFLSNFTVDMLKSSLKKNNISQYFDHLLSTDEVRAFKPSPAAYQMGIDTLKLPKDDIVFAAFGAWDACGAKFFGFPTFWVNRGDSTPEELGVSADVVGRELPELIAYMKK</sequence>
<dbReference type="Proteomes" id="UP000199705">
    <property type="component" value="Unassembled WGS sequence"/>
</dbReference>
<comment type="similarity">
    <text evidence="1">Belongs to the HAD-like hydrolase superfamily. S-2-haloalkanoic acid dehalogenase family.</text>
</comment>
<dbReference type="Pfam" id="PF00702">
    <property type="entry name" value="Hydrolase"/>
    <property type="match status" value="1"/>
</dbReference>
<dbReference type="AlphaFoldDB" id="A0A1G8BVK6"/>
<dbReference type="STRING" id="551996.SAMN05192573_10959"/>
<dbReference type="InterPro" id="IPR051540">
    <property type="entry name" value="S-2-haloacid_dehalogenase"/>
</dbReference>
<dbReference type="Gene3D" id="1.10.150.240">
    <property type="entry name" value="Putative phosphatase, domain 2"/>
    <property type="match status" value="1"/>
</dbReference>
<evidence type="ECO:0000256" key="1">
    <source>
        <dbReference type="ARBA" id="ARBA00008106"/>
    </source>
</evidence>